<dbReference type="EMBL" id="JASBNA010000068">
    <property type="protein sequence ID" value="KAK7678664.1"/>
    <property type="molecule type" value="Genomic_DNA"/>
</dbReference>
<keyword evidence="4 6" id="KW-0964">Secreted</keyword>
<evidence type="ECO:0000256" key="5">
    <source>
        <dbReference type="ARBA" id="ARBA00023157"/>
    </source>
</evidence>
<dbReference type="AlphaFoldDB" id="A0AAW0FI63"/>
<evidence type="ECO:0000256" key="6">
    <source>
        <dbReference type="RuleBase" id="RU365009"/>
    </source>
</evidence>
<comment type="caution">
    <text evidence="7">The sequence shown here is derived from an EMBL/GenBank/DDBJ whole genome shotgun (WGS) entry which is preliminary data.</text>
</comment>
<sequence>MFSGYFVQLLPIVLALASVGQSQTAGCNGAAALECCTTVVPSTDPAAQLAFTLGGITPPTTTTQVGLLCIPATSLTGEICLTNLVACDDNSHLGTAIGCNLKLQTA</sequence>
<organism evidence="7 8">
    <name type="scientific">Cerrena zonata</name>
    <dbReference type="NCBI Taxonomy" id="2478898"/>
    <lineage>
        <taxon>Eukaryota</taxon>
        <taxon>Fungi</taxon>
        <taxon>Dikarya</taxon>
        <taxon>Basidiomycota</taxon>
        <taxon>Agaricomycotina</taxon>
        <taxon>Agaricomycetes</taxon>
        <taxon>Polyporales</taxon>
        <taxon>Cerrenaceae</taxon>
        <taxon>Cerrena</taxon>
    </lineage>
</organism>
<accession>A0AAW0FI63</accession>
<name>A0AAW0FI63_9APHY</name>
<evidence type="ECO:0000256" key="1">
    <source>
        <dbReference type="ARBA" id="ARBA00004191"/>
    </source>
</evidence>
<protein>
    <recommendedName>
        <fullName evidence="6">Hydrophobin</fullName>
    </recommendedName>
</protein>
<comment type="subcellular location">
    <subcellularLocation>
        <location evidence="1 6">Secreted</location>
        <location evidence="1 6">Cell wall</location>
    </subcellularLocation>
</comment>
<reference evidence="7 8" key="1">
    <citation type="submission" date="2022-09" db="EMBL/GenBank/DDBJ databases">
        <authorList>
            <person name="Palmer J.M."/>
        </authorList>
    </citation>
    <scope>NUCLEOTIDE SEQUENCE [LARGE SCALE GENOMIC DNA]</scope>
    <source>
        <strain evidence="7 8">DSM 7382</strain>
    </source>
</reference>
<dbReference type="Pfam" id="PF01185">
    <property type="entry name" value="Hydrophobin"/>
    <property type="match status" value="1"/>
</dbReference>
<dbReference type="Proteomes" id="UP001385951">
    <property type="component" value="Unassembled WGS sequence"/>
</dbReference>
<evidence type="ECO:0000313" key="7">
    <source>
        <dbReference type="EMBL" id="KAK7678664.1"/>
    </source>
</evidence>
<dbReference type="GO" id="GO:0005199">
    <property type="term" value="F:structural constituent of cell wall"/>
    <property type="evidence" value="ECO:0007669"/>
    <property type="project" value="InterPro"/>
</dbReference>
<evidence type="ECO:0000256" key="2">
    <source>
        <dbReference type="ARBA" id="ARBA00010446"/>
    </source>
</evidence>
<dbReference type="CDD" id="cd23507">
    <property type="entry name" value="hydrophobin_I"/>
    <property type="match status" value="1"/>
</dbReference>
<dbReference type="InterPro" id="IPR001338">
    <property type="entry name" value="Class_I_Hydrophobin"/>
</dbReference>
<proteinExistence type="inferred from homology"/>
<keyword evidence="3 6" id="KW-0134">Cell wall</keyword>
<feature type="signal peptide" evidence="6">
    <location>
        <begin position="1"/>
        <end position="17"/>
    </location>
</feature>
<feature type="chain" id="PRO_5043093831" description="Hydrophobin" evidence="6">
    <location>
        <begin position="18"/>
        <end position="106"/>
    </location>
</feature>
<keyword evidence="8" id="KW-1185">Reference proteome</keyword>
<dbReference type="GO" id="GO:0009277">
    <property type="term" value="C:fungal-type cell wall"/>
    <property type="evidence" value="ECO:0007669"/>
    <property type="project" value="InterPro"/>
</dbReference>
<evidence type="ECO:0000256" key="4">
    <source>
        <dbReference type="ARBA" id="ARBA00022525"/>
    </source>
</evidence>
<evidence type="ECO:0000256" key="3">
    <source>
        <dbReference type="ARBA" id="ARBA00022512"/>
    </source>
</evidence>
<keyword evidence="6" id="KW-0732">Signal</keyword>
<evidence type="ECO:0000313" key="8">
    <source>
        <dbReference type="Proteomes" id="UP001385951"/>
    </source>
</evidence>
<keyword evidence="5 6" id="KW-1015">Disulfide bond</keyword>
<gene>
    <name evidence="7" type="ORF">QCA50_018245</name>
</gene>
<comment type="similarity">
    <text evidence="2 6">Belongs to the fungal hydrophobin family.</text>
</comment>